<dbReference type="EMBL" id="BDGG01000132">
    <property type="protein sequence ID" value="GAV10038.1"/>
    <property type="molecule type" value="Genomic_DNA"/>
</dbReference>
<accession>A0A1D1WB75</accession>
<dbReference type="GO" id="GO:0003729">
    <property type="term" value="F:mRNA binding"/>
    <property type="evidence" value="ECO:0007669"/>
    <property type="project" value="TreeGrafter"/>
</dbReference>
<evidence type="ECO:0000256" key="1">
    <source>
        <dbReference type="SAM" id="MobiDB-lite"/>
    </source>
</evidence>
<gene>
    <name evidence="2" type="primary">RvY_19533-1</name>
    <name evidence="2" type="synonym">RvY_19533.1</name>
    <name evidence="2" type="ORF">RvY_19533</name>
</gene>
<dbReference type="GO" id="GO:0005737">
    <property type="term" value="C:cytoplasm"/>
    <property type="evidence" value="ECO:0007669"/>
    <property type="project" value="TreeGrafter"/>
</dbReference>
<dbReference type="Proteomes" id="UP000186922">
    <property type="component" value="Unassembled WGS sequence"/>
</dbReference>
<proteinExistence type="predicted"/>
<protein>
    <submittedName>
        <fullName evidence="2">Uncharacterized protein</fullName>
    </submittedName>
</protein>
<dbReference type="Pfam" id="PF13424">
    <property type="entry name" value="TPR_12"/>
    <property type="match status" value="1"/>
</dbReference>
<dbReference type="STRING" id="947166.A0A1D1WB75"/>
<evidence type="ECO:0000313" key="2">
    <source>
        <dbReference type="EMBL" id="GAV10038.1"/>
    </source>
</evidence>
<feature type="compositionally biased region" description="Basic and acidic residues" evidence="1">
    <location>
        <begin position="236"/>
        <end position="251"/>
    </location>
</feature>
<evidence type="ECO:0000313" key="3">
    <source>
        <dbReference type="Proteomes" id="UP000186922"/>
    </source>
</evidence>
<keyword evidence="3" id="KW-1185">Reference proteome</keyword>
<feature type="region of interest" description="Disordered" evidence="1">
    <location>
        <begin position="234"/>
        <end position="261"/>
    </location>
</feature>
<name>A0A1D1WB75_RAMVA</name>
<dbReference type="GO" id="GO:0048312">
    <property type="term" value="P:intracellular distribution of mitochondria"/>
    <property type="evidence" value="ECO:0007669"/>
    <property type="project" value="TreeGrafter"/>
</dbReference>
<dbReference type="OrthoDB" id="1414216at2759"/>
<organism evidence="2 3">
    <name type="scientific">Ramazzottius varieornatus</name>
    <name type="common">Water bear</name>
    <name type="synonym">Tardigrade</name>
    <dbReference type="NCBI Taxonomy" id="947166"/>
    <lineage>
        <taxon>Eukaryota</taxon>
        <taxon>Metazoa</taxon>
        <taxon>Ecdysozoa</taxon>
        <taxon>Tardigrada</taxon>
        <taxon>Eutardigrada</taxon>
        <taxon>Parachela</taxon>
        <taxon>Hypsibioidea</taxon>
        <taxon>Ramazzottiidae</taxon>
        <taxon>Ramazzottius</taxon>
    </lineage>
</organism>
<feature type="non-terminal residue" evidence="2">
    <location>
        <position position="1"/>
    </location>
</feature>
<dbReference type="Gene3D" id="1.25.40.10">
    <property type="entry name" value="Tetratricopeptide repeat domain"/>
    <property type="match status" value="1"/>
</dbReference>
<comment type="caution">
    <text evidence="2">The sequence shown here is derived from an EMBL/GenBank/DDBJ whole genome shotgun (WGS) entry which is preliminary data.</text>
</comment>
<dbReference type="SUPFAM" id="SSF48452">
    <property type="entry name" value="TPR-like"/>
    <property type="match status" value="1"/>
</dbReference>
<reference evidence="2 3" key="1">
    <citation type="journal article" date="2016" name="Nat. Commun.">
        <title>Extremotolerant tardigrade genome and improved radiotolerance of human cultured cells by tardigrade-unique protein.</title>
        <authorList>
            <person name="Hashimoto T."/>
            <person name="Horikawa D.D."/>
            <person name="Saito Y."/>
            <person name="Kuwahara H."/>
            <person name="Kozuka-Hata H."/>
            <person name="Shin-I T."/>
            <person name="Minakuchi Y."/>
            <person name="Ohishi K."/>
            <person name="Motoyama A."/>
            <person name="Aizu T."/>
            <person name="Enomoto A."/>
            <person name="Kondo K."/>
            <person name="Tanaka S."/>
            <person name="Hara Y."/>
            <person name="Koshikawa S."/>
            <person name="Sagara H."/>
            <person name="Miura T."/>
            <person name="Yokobori S."/>
            <person name="Miyagawa K."/>
            <person name="Suzuki Y."/>
            <person name="Kubo T."/>
            <person name="Oyama M."/>
            <person name="Kohara Y."/>
            <person name="Fujiyama A."/>
            <person name="Arakawa K."/>
            <person name="Katayama T."/>
            <person name="Toyoda A."/>
            <person name="Kunieda T."/>
        </authorList>
    </citation>
    <scope>NUCLEOTIDE SEQUENCE [LARGE SCALE GENOMIC DNA]</scope>
    <source>
        <strain evidence="2 3">YOKOZUNA-1</strain>
    </source>
</reference>
<dbReference type="PANTHER" id="PTHR12601">
    <property type="entry name" value="EUKARYOTIC TRANSLATION INITIATION FACTOR 3 SUBUNIT EIF-3"/>
    <property type="match status" value="1"/>
</dbReference>
<dbReference type="InterPro" id="IPR011990">
    <property type="entry name" value="TPR-like_helical_dom_sf"/>
</dbReference>
<dbReference type="AlphaFoldDB" id="A0A1D1WB75"/>
<dbReference type="PANTHER" id="PTHR12601:SF6">
    <property type="entry name" value="CLUSTERED MITOCHONDRIA PROTEIN HOMOLOG"/>
    <property type="match status" value="1"/>
</dbReference>
<sequence length="261" mass="29250">SIMLYHNEQLLLSLRLAYRARYLFCLLNPSSEPHGFLFRLDLSIGLMLHGLRYHHHSVTYLTNAVTLAEKLYGPDHLETALAHYVLARDKACRGEFREALQQQKRVIAIYKKVLGEGSNKTMEACQIYGQFTEQGVNYAKQLNEIQRRGPKAITLLHSACILPLSHSSICEILSVKNDLRYRVSNITPGLYLSSCSPTPEADMLNQVAALLINKPRSAIVSDVSLPQRRAFAVPADSKDRGDLPNGKEGKTVRLTATDDMD</sequence>
<dbReference type="InterPro" id="IPR027523">
    <property type="entry name" value="CLU_prot"/>
</dbReference>